<evidence type="ECO:0008006" key="3">
    <source>
        <dbReference type="Google" id="ProtNLM"/>
    </source>
</evidence>
<proteinExistence type="predicted"/>
<organism evidence="1 2">
    <name type="scientific">Phytophthora rubi</name>
    <dbReference type="NCBI Taxonomy" id="129364"/>
    <lineage>
        <taxon>Eukaryota</taxon>
        <taxon>Sar</taxon>
        <taxon>Stramenopiles</taxon>
        <taxon>Oomycota</taxon>
        <taxon>Peronosporomycetes</taxon>
        <taxon>Peronosporales</taxon>
        <taxon>Peronosporaceae</taxon>
        <taxon>Phytophthora</taxon>
    </lineage>
</organism>
<name>A0A6A3NFC2_9STRA</name>
<protein>
    <recommendedName>
        <fullName evidence="3">Winged helix-turn helix domain-containing protein</fullName>
    </recommendedName>
</protein>
<evidence type="ECO:0000313" key="1">
    <source>
        <dbReference type="EMBL" id="KAE9039732.1"/>
    </source>
</evidence>
<comment type="caution">
    <text evidence="1">The sequence shown here is derived from an EMBL/GenBank/DDBJ whole genome shotgun (WGS) entry which is preliminary data.</text>
</comment>
<dbReference type="Proteomes" id="UP000429607">
    <property type="component" value="Unassembled WGS sequence"/>
</dbReference>
<dbReference type="EMBL" id="QXFV01000367">
    <property type="protein sequence ID" value="KAE9039732.1"/>
    <property type="molecule type" value="Genomic_DNA"/>
</dbReference>
<gene>
    <name evidence="1" type="ORF">PR001_g7386</name>
</gene>
<sequence length="174" mass="20074">MASTMPMREELSPSQKTYMARCYTFMVIAKEGGVFKGHKTRDLVAKCLGIAHGTVTTVMMEYNANKESSFVPKLSQRGKDRTLDPEVLEPVIHSYIDAQNRPLYPVTAQKFINQVKNECNVSLELRTMQRLRHELDFHYIVGKKRHISADTPANVEFRNVYLNKKLSNRRPEKK</sequence>
<reference evidence="1 2" key="1">
    <citation type="submission" date="2018-09" db="EMBL/GenBank/DDBJ databases">
        <title>Genomic investigation of the strawberry pathogen Phytophthora fragariae indicates pathogenicity is determined by transcriptional variation in three key races.</title>
        <authorList>
            <person name="Adams T.M."/>
            <person name="Armitage A.D."/>
            <person name="Sobczyk M.K."/>
            <person name="Bates H.J."/>
            <person name="Dunwell J.M."/>
            <person name="Nellist C.F."/>
            <person name="Harrison R.J."/>
        </authorList>
    </citation>
    <scope>NUCLEOTIDE SEQUENCE [LARGE SCALE GENOMIC DNA]</scope>
    <source>
        <strain evidence="1 2">SCRP249</strain>
    </source>
</reference>
<dbReference type="AlphaFoldDB" id="A0A6A3NFC2"/>
<evidence type="ECO:0000313" key="2">
    <source>
        <dbReference type="Proteomes" id="UP000429607"/>
    </source>
</evidence>
<accession>A0A6A3NFC2</accession>